<organism evidence="3 4">
    <name type="scientific">Kaistella daneshvariae</name>
    <dbReference type="NCBI Taxonomy" id="2487074"/>
    <lineage>
        <taxon>Bacteria</taxon>
        <taxon>Pseudomonadati</taxon>
        <taxon>Bacteroidota</taxon>
        <taxon>Flavobacteriia</taxon>
        <taxon>Flavobacteriales</taxon>
        <taxon>Weeksellaceae</taxon>
        <taxon>Chryseobacterium group</taxon>
        <taxon>Kaistella</taxon>
    </lineage>
</organism>
<accession>A0A3N0WVW9</accession>
<feature type="compositionally biased region" description="Low complexity" evidence="1">
    <location>
        <begin position="66"/>
        <end position="78"/>
    </location>
</feature>
<reference evidence="4" key="1">
    <citation type="submission" date="2018-11" db="EMBL/GenBank/DDBJ databases">
        <title>Proposal to divide the Flavobacteriaceae and reorganize its genera based on Amino Acid Identity values calculated from whole genome sequences.</title>
        <authorList>
            <person name="Nicholson A.C."/>
            <person name="Gulvik C.A."/>
            <person name="Whitney A.M."/>
            <person name="Humrighouse B.W."/>
            <person name="Bell M."/>
            <person name="Holmes B."/>
            <person name="Steigerwalt A."/>
            <person name="Villarma A."/>
            <person name="Sheth M."/>
            <person name="Batra D."/>
            <person name="Pryor J."/>
            <person name="Bernardet J.-F."/>
            <person name="Hugo C."/>
            <person name="Kampfer P."/>
            <person name="Newman J."/>
            <person name="Mcquiston J.R."/>
        </authorList>
    </citation>
    <scope>NUCLEOTIDE SEQUENCE [LARGE SCALE GENOMIC DNA]</scope>
    <source>
        <strain evidence="4">H3056</strain>
    </source>
</reference>
<evidence type="ECO:0000313" key="4">
    <source>
        <dbReference type="Proteomes" id="UP000270224"/>
    </source>
</evidence>
<dbReference type="EMBL" id="RJUG01000003">
    <property type="protein sequence ID" value="ROI09204.1"/>
    <property type="molecule type" value="Genomic_DNA"/>
</dbReference>
<reference evidence="4" key="2">
    <citation type="submission" date="2018-11" db="EMBL/GenBank/DDBJ databases">
        <title>Proposal to divide the Flavobacteriaceae and reorganize its genera based on Amino Acid Identity values calculated from whole genome sequences.</title>
        <authorList>
            <person name="Nicholson A.C."/>
            <person name="Gulvik C.A."/>
            <person name="Whitney A.M."/>
            <person name="Humrighouse B.W."/>
            <person name="Bell M."/>
            <person name="Holmens B."/>
            <person name="Steigerwalt A."/>
            <person name="Villarma A."/>
            <person name="Sheth M."/>
            <person name="Batra D."/>
            <person name="Pryor J."/>
            <person name="Bernardet J.-F."/>
            <person name="Hugo C."/>
            <person name="Kampfer P."/>
            <person name="Newman J."/>
            <person name="Mcquiston J.R."/>
        </authorList>
    </citation>
    <scope>NUCLEOTIDE SEQUENCE [LARGE SCALE GENOMIC DNA]</scope>
    <source>
        <strain evidence="4">H3056</strain>
    </source>
</reference>
<proteinExistence type="predicted"/>
<comment type="caution">
    <text evidence="3">The sequence shown here is derived from an EMBL/GenBank/DDBJ whole genome shotgun (WGS) entry which is preliminary data.</text>
</comment>
<protein>
    <recommendedName>
        <fullName evidence="5">PEP-CTERM sorting domain-containing protein</fullName>
    </recommendedName>
</protein>
<dbReference type="Proteomes" id="UP000270224">
    <property type="component" value="Unassembled WGS sequence"/>
</dbReference>
<sequence length="134" mass="13409">MKKFLLIGAISCVILSPAQISGPLESDINLFANSGNHYGNDNPNGGGNNGNPDGNNGGTNNGNGGTNTNNGGTNNGNGQNDLTGSGVTDTTTPTPTDTPTAPVAPIDDHLPVLIIVALGIITFKGKTNQKALVA</sequence>
<feature type="region of interest" description="Disordered" evidence="1">
    <location>
        <begin position="37"/>
        <end position="105"/>
    </location>
</feature>
<dbReference type="AlphaFoldDB" id="A0A3N0WVW9"/>
<gene>
    <name evidence="3" type="ORF">EGI11_07270</name>
</gene>
<evidence type="ECO:0000256" key="1">
    <source>
        <dbReference type="SAM" id="MobiDB-lite"/>
    </source>
</evidence>
<name>A0A3N0WVW9_9FLAO</name>
<feature type="signal peptide" evidence="2">
    <location>
        <begin position="1"/>
        <end position="20"/>
    </location>
</feature>
<feature type="chain" id="PRO_5018208340" description="PEP-CTERM sorting domain-containing protein" evidence="2">
    <location>
        <begin position="21"/>
        <end position="134"/>
    </location>
</feature>
<evidence type="ECO:0000313" key="3">
    <source>
        <dbReference type="EMBL" id="ROI09204.1"/>
    </source>
</evidence>
<evidence type="ECO:0008006" key="5">
    <source>
        <dbReference type="Google" id="ProtNLM"/>
    </source>
</evidence>
<evidence type="ECO:0000256" key="2">
    <source>
        <dbReference type="SAM" id="SignalP"/>
    </source>
</evidence>
<feature type="compositionally biased region" description="Low complexity" evidence="1">
    <location>
        <begin position="87"/>
        <end position="105"/>
    </location>
</feature>
<keyword evidence="2" id="KW-0732">Signal</keyword>
<feature type="compositionally biased region" description="Gly residues" evidence="1">
    <location>
        <begin position="44"/>
        <end position="65"/>
    </location>
</feature>